<name>A0AAU4K2N6_9NOCA</name>
<dbReference type="Proteomes" id="UP001432128">
    <property type="component" value="Chromosome"/>
</dbReference>
<dbReference type="PANTHER" id="PTHR43872:SF1">
    <property type="entry name" value="MONOOXYGENASE, PUTATIVE (AFU_ORTHOLOGUE AFUA_8G02570)-RELATED"/>
    <property type="match status" value="1"/>
</dbReference>
<evidence type="ECO:0000256" key="3">
    <source>
        <dbReference type="ARBA" id="ARBA00022630"/>
    </source>
</evidence>
<dbReference type="Pfam" id="PF13450">
    <property type="entry name" value="NAD_binding_8"/>
    <property type="match status" value="1"/>
</dbReference>
<comment type="similarity">
    <text evidence="2">Belongs to the FAD-binding monooxygenase family.</text>
</comment>
<evidence type="ECO:0000313" key="8">
    <source>
        <dbReference type="EMBL" id="WUM20325.1"/>
    </source>
</evidence>
<dbReference type="InterPro" id="IPR020946">
    <property type="entry name" value="Flavin_mOase-like"/>
</dbReference>
<evidence type="ECO:0000256" key="5">
    <source>
        <dbReference type="ARBA" id="ARBA00023002"/>
    </source>
</evidence>
<dbReference type="PANTHER" id="PTHR43872">
    <property type="entry name" value="MONOOXYGENASE, PUTATIVE (AFU_ORTHOLOGUE AFUA_8G02570)-RELATED"/>
    <property type="match status" value="1"/>
</dbReference>
<dbReference type="PRINTS" id="PR00411">
    <property type="entry name" value="PNDRDTASEI"/>
</dbReference>
<dbReference type="RefSeq" id="WP_328857672.1">
    <property type="nucleotide sequence ID" value="NZ_CP108021.1"/>
</dbReference>
<dbReference type="Gene3D" id="3.50.50.60">
    <property type="entry name" value="FAD/NAD(P)-binding domain"/>
    <property type="match status" value="3"/>
</dbReference>
<feature type="region of interest" description="Disordered" evidence="7">
    <location>
        <begin position="482"/>
        <end position="503"/>
    </location>
</feature>
<evidence type="ECO:0000256" key="6">
    <source>
        <dbReference type="ARBA" id="ARBA00023033"/>
    </source>
</evidence>
<evidence type="ECO:0000256" key="7">
    <source>
        <dbReference type="SAM" id="MobiDB-lite"/>
    </source>
</evidence>
<comment type="cofactor">
    <cofactor evidence="1">
        <name>FAD</name>
        <dbReference type="ChEBI" id="CHEBI:57692"/>
    </cofactor>
</comment>
<keyword evidence="5" id="KW-0560">Oxidoreductase</keyword>
<dbReference type="GO" id="GO:0004499">
    <property type="term" value="F:N,N-dimethylaniline monooxygenase activity"/>
    <property type="evidence" value="ECO:0007669"/>
    <property type="project" value="InterPro"/>
</dbReference>
<dbReference type="GO" id="GO:0050661">
    <property type="term" value="F:NADP binding"/>
    <property type="evidence" value="ECO:0007669"/>
    <property type="project" value="InterPro"/>
</dbReference>
<dbReference type="AlphaFoldDB" id="A0AAU4K2N6"/>
<reference evidence="8 9" key="1">
    <citation type="submission" date="2022-10" db="EMBL/GenBank/DDBJ databases">
        <title>The complete genomes of actinobacterial strains from the NBC collection.</title>
        <authorList>
            <person name="Joergensen T.S."/>
            <person name="Alvarez Arevalo M."/>
            <person name="Sterndorff E.B."/>
            <person name="Faurdal D."/>
            <person name="Vuksanovic O."/>
            <person name="Mourched A.-S."/>
            <person name="Charusanti P."/>
            <person name="Shaw S."/>
            <person name="Blin K."/>
            <person name="Weber T."/>
        </authorList>
    </citation>
    <scope>NUCLEOTIDE SEQUENCE [LARGE SCALE GENOMIC DNA]</scope>
    <source>
        <strain evidence="8 9">NBC_00319</strain>
    </source>
</reference>
<dbReference type="GO" id="GO:0050660">
    <property type="term" value="F:flavin adenine dinucleotide binding"/>
    <property type="evidence" value="ECO:0007669"/>
    <property type="project" value="InterPro"/>
</dbReference>
<dbReference type="Pfam" id="PF00743">
    <property type="entry name" value="FMO-like"/>
    <property type="match status" value="1"/>
</dbReference>
<protein>
    <submittedName>
        <fullName evidence="8">NAD(P)/FAD-dependent oxidoreductase</fullName>
    </submittedName>
</protein>
<accession>A0AAU4K2N6</accession>
<gene>
    <name evidence="8" type="ORF">OG579_00190</name>
</gene>
<evidence type="ECO:0000256" key="2">
    <source>
        <dbReference type="ARBA" id="ARBA00010139"/>
    </source>
</evidence>
<dbReference type="InterPro" id="IPR036188">
    <property type="entry name" value="FAD/NAD-bd_sf"/>
</dbReference>
<keyword evidence="3" id="KW-0285">Flavoprotein</keyword>
<proteinExistence type="inferred from homology"/>
<dbReference type="KEGG" id="whr:OG579_00190"/>
<evidence type="ECO:0000256" key="4">
    <source>
        <dbReference type="ARBA" id="ARBA00022827"/>
    </source>
</evidence>
<keyword evidence="4" id="KW-0274">FAD</keyword>
<evidence type="ECO:0000313" key="9">
    <source>
        <dbReference type="Proteomes" id="UP001432128"/>
    </source>
</evidence>
<feature type="compositionally biased region" description="Basic and acidic residues" evidence="7">
    <location>
        <begin position="486"/>
        <end position="503"/>
    </location>
</feature>
<organism evidence="8 9">
    <name type="scientific">Williamsia herbipolensis</name>
    <dbReference type="NCBI Taxonomy" id="1603258"/>
    <lineage>
        <taxon>Bacteria</taxon>
        <taxon>Bacillati</taxon>
        <taxon>Actinomycetota</taxon>
        <taxon>Actinomycetes</taxon>
        <taxon>Mycobacteriales</taxon>
        <taxon>Nocardiaceae</taxon>
        <taxon>Williamsia</taxon>
    </lineage>
</organism>
<evidence type="ECO:0000256" key="1">
    <source>
        <dbReference type="ARBA" id="ARBA00001974"/>
    </source>
</evidence>
<keyword evidence="9" id="KW-1185">Reference proteome</keyword>
<sequence length="503" mass="56043">MTTANETDVDVIIVGAGLSGVGAAHHVREAMPNGRLLVLEARDRIGGTWDLFRYPGVRCDSDMQSLSYRFNQWTDSDSIVSGATIRDYIEKTAVADGTDERIRFSHRVTRVEFDSETTTWTVTARHHDQTVVVTGRFVYLCTGYYSYDAGHTPEIPGLGDFAGPVVHPQQWPADLDYTGKRVVVIGSGATAITLVPALTEKASHVVMLQRSPTYVMAFPRHDDLDEKIARRIGARRSAVLTRWKNVLIDTVLYQMCQRWPRYMRSVIRKENAAQLPADFDLEKHFTPKYDPWDQRMCLAPDGDIFSVLAEGSASIVTDTIDRVTPDAITTRSGEIIPADVVVTATGLQMLAFGGIEIVVDGRDVAPSDTLSYKGMMLSGVPNLVFTIGYTNASWTLKADLVGEHFGRMLSHMRKHGHDQFVPVRPSTVDERPLLDCEANYIVRSIDTFPRAGSRSPWQLGMSYYHDVLTLRHRRVADPAMRFTGPGDRRGAAVGHHEHVEAVR</sequence>
<dbReference type="InterPro" id="IPR051820">
    <property type="entry name" value="FAD-binding_MO"/>
</dbReference>
<dbReference type="EMBL" id="CP108021">
    <property type="protein sequence ID" value="WUM20325.1"/>
    <property type="molecule type" value="Genomic_DNA"/>
</dbReference>
<keyword evidence="6" id="KW-0503">Monooxygenase</keyword>
<dbReference type="SUPFAM" id="SSF51905">
    <property type="entry name" value="FAD/NAD(P)-binding domain"/>
    <property type="match status" value="1"/>
</dbReference>